<dbReference type="GO" id="GO:0009002">
    <property type="term" value="F:serine-type D-Ala-D-Ala carboxypeptidase activity"/>
    <property type="evidence" value="ECO:0007669"/>
    <property type="project" value="UniProtKB-EC"/>
</dbReference>
<gene>
    <name evidence="21" type="ordered locus">Sthe_0291</name>
</gene>
<dbReference type="InterPro" id="IPR001460">
    <property type="entry name" value="PCN-bd_Tpept"/>
</dbReference>
<dbReference type="Pfam" id="PF00905">
    <property type="entry name" value="Transpeptidase"/>
    <property type="match status" value="1"/>
</dbReference>
<evidence type="ECO:0000259" key="19">
    <source>
        <dbReference type="Pfam" id="PF00905"/>
    </source>
</evidence>
<organism evidence="21 22">
    <name type="scientific">Sphaerobacter thermophilus (strain ATCC 49802 / DSM 20745 / KCCM 41009 / NCIMB 13125 / S 6022)</name>
    <dbReference type="NCBI Taxonomy" id="479434"/>
    <lineage>
        <taxon>Bacteria</taxon>
        <taxon>Pseudomonadati</taxon>
        <taxon>Thermomicrobiota</taxon>
        <taxon>Thermomicrobia</taxon>
        <taxon>Sphaerobacterales</taxon>
        <taxon>Sphaerobacterineae</taxon>
        <taxon>Sphaerobacteraceae</taxon>
        <taxon>Sphaerobacter</taxon>
    </lineage>
</organism>
<dbReference type="GO" id="GO:0006508">
    <property type="term" value="P:proteolysis"/>
    <property type="evidence" value="ECO:0007669"/>
    <property type="project" value="UniProtKB-KW"/>
</dbReference>
<keyword evidence="11" id="KW-0133">Cell shape</keyword>
<dbReference type="InterPro" id="IPR001264">
    <property type="entry name" value="Glyco_trans_51"/>
</dbReference>
<dbReference type="Pfam" id="PF00912">
    <property type="entry name" value="Transgly"/>
    <property type="match status" value="1"/>
</dbReference>
<comment type="catalytic activity">
    <reaction evidence="17">
        <text>[GlcNAc-(1-&gt;4)-Mur2Ac(oyl-L-Ala-gamma-D-Glu-L-Lys-D-Ala-D-Ala)](n)-di-trans,octa-cis-undecaprenyl diphosphate + beta-D-GlcNAc-(1-&gt;4)-Mur2Ac(oyl-L-Ala-gamma-D-Glu-L-Lys-D-Ala-D-Ala)-di-trans,octa-cis-undecaprenyl diphosphate = [GlcNAc-(1-&gt;4)-Mur2Ac(oyl-L-Ala-gamma-D-Glu-L-Lys-D-Ala-D-Ala)](n+1)-di-trans,octa-cis-undecaprenyl diphosphate + di-trans,octa-cis-undecaprenyl diphosphate + H(+)</text>
        <dbReference type="Rhea" id="RHEA:23708"/>
        <dbReference type="Rhea" id="RHEA-COMP:9602"/>
        <dbReference type="Rhea" id="RHEA-COMP:9603"/>
        <dbReference type="ChEBI" id="CHEBI:15378"/>
        <dbReference type="ChEBI" id="CHEBI:58405"/>
        <dbReference type="ChEBI" id="CHEBI:60033"/>
        <dbReference type="ChEBI" id="CHEBI:78435"/>
        <dbReference type="EC" id="2.4.99.28"/>
    </reaction>
</comment>
<keyword evidence="15" id="KW-0961">Cell wall biogenesis/degradation</keyword>
<dbReference type="InterPro" id="IPR050396">
    <property type="entry name" value="Glycosyltr_51/Transpeptidase"/>
</dbReference>
<dbReference type="STRING" id="479434.Sthe_0291"/>
<evidence type="ECO:0000256" key="11">
    <source>
        <dbReference type="ARBA" id="ARBA00022960"/>
    </source>
</evidence>
<keyword evidence="22" id="KW-1185">Reference proteome</keyword>
<dbReference type="InterPro" id="IPR023346">
    <property type="entry name" value="Lysozyme-like_dom_sf"/>
</dbReference>
<reference evidence="22" key="1">
    <citation type="submission" date="2009-11" db="EMBL/GenBank/DDBJ databases">
        <title>The complete chromosome 1 of Sphaerobacter thermophilus DSM 20745.</title>
        <authorList>
            <person name="Lucas S."/>
            <person name="Copeland A."/>
            <person name="Lapidus A."/>
            <person name="Glavina del Rio T."/>
            <person name="Dalin E."/>
            <person name="Tice H."/>
            <person name="Bruce D."/>
            <person name="Goodwin L."/>
            <person name="Pitluck S."/>
            <person name="Kyrpides N."/>
            <person name="Mavromatis K."/>
            <person name="Ivanova N."/>
            <person name="Mikhailova N."/>
            <person name="LaButti K.M."/>
            <person name="Clum A."/>
            <person name="Sun H.I."/>
            <person name="Brettin T."/>
            <person name="Detter J.C."/>
            <person name="Han C."/>
            <person name="Larimer F."/>
            <person name="Land M."/>
            <person name="Hauser L."/>
            <person name="Markowitz V."/>
            <person name="Cheng J.F."/>
            <person name="Hugenholtz P."/>
            <person name="Woyke T."/>
            <person name="Wu D."/>
            <person name="Steenblock K."/>
            <person name="Schneider S."/>
            <person name="Pukall R."/>
            <person name="Goeker M."/>
            <person name="Klenk H.P."/>
            <person name="Eisen J.A."/>
        </authorList>
    </citation>
    <scope>NUCLEOTIDE SEQUENCE [LARGE SCALE GENOMIC DNA]</scope>
    <source>
        <strain evidence="22">ATCC 49802 / DSM 20745 / S 6022</strain>
    </source>
</reference>
<proteinExistence type="inferred from homology"/>
<accession>D1C6W9</accession>
<dbReference type="EMBL" id="CP001823">
    <property type="protein sequence ID" value="ACZ37730.1"/>
    <property type="molecule type" value="Genomic_DNA"/>
</dbReference>
<sequence>MPPLLLRSRRRRRVSPWGIGRFAAATFLVLLVLVLGAAGVAAGGGIAFWSYVTEGLPNIEQVEARQFATTKIYDRNWKLLHEVSDPQTGWRTPVGYQEILDHITRQQSDPNKPHRAWIFDATVAAEDATFWSNQGVDPIAIARGVLINLSGIGSSGASTITQQTVRLLYPETIGMERSYMRKIREAITAYRFTQRYTKEQILEMYLNNVYYGNRAYGIDAAAQAYFNKHPWDLTLAEAAMLAGLPQAPSLYDPVQNYELAKARQRYVLDQMVKEGMITEEEAEEAYAQPLHPQTREGRYNLAPHFVNFVKYYLEQRFGAAMLYQGGLTVRTTLDFGMQERAQQIVAEHIERLAPWDVNNGALVAMLPWSGEIVAMVGSADYYNDAIDGQVNVAVRERQPGSSIKPIAYLAAFEKGWHPGTIILDYDTRWPTPGAPEPFYRPQNYTGLYYGAVSVREALGNSLNIPAVKALDFAGIDSMIDLAHRMGIRTGFRRGPGHYGLSIALGGGEVTLLEHTNAFATLANNGRYVPYTPILEVRDISGNTLFSLDRSQTLAQAEQVVKAEHAYQITHILSDNNARAMIFGTWTPLTLPELGNRPVAAKTGTTNDWKDGWTMGYTTDLVVGVWTGNTDSHPTRQLDGIQGAAPIWHDFMVAAHTDPAFAETLLGPDGQPIPEEFPRPPGIYEGPICAATGKLPVPGFRTVTEVLVQGEGPTQRCNQLTDWERRELTAALQDVARNGRFTSRGIQTLYAYAAAVGIAPPSPTPTPTPEAIETPVAEPTPEPNPTPPAADPEPEPQPNPEQPPDSGEEGDD</sequence>
<protein>
    <submittedName>
        <fullName evidence="21">Glycosyl transferase family 51</fullName>
    </submittedName>
</protein>
<evidence type="ECO:0000256" key="9">
    <source>
        <dbReference type="ARBA" id="ARBA00022679"/>
    </source>
</evidence>
<keyword evidence="9 21" id="KW-0808">Transferase</keyword>
<dbReference type="CAZy" id="GT51">
    <property type="family name" value="Glycosyltransferase Family 51"/>
</dbReference>
<keyword evidence="10" id="KW-0378">Hydrolase</keyword>
<dbReference type="eggNOG" id="COG0744">
    <property type="taxonomic scope" value="Bacteria"/>
</dbReference>
<dbReference type="GO" id="GO:0005886">
    <property type="term" value="C:plasma membrane"/>
    <property type="evidence" value="ECO:0007669"/>
    <property type="project" value="UniProtKB-SubCell"/>
</dbReference>
<evidence type="ECO:0000256" key="1">
    <source>
        <dbReference type="ARBA" id="ARBA00004236"/>
    </source>
</evidence>
<comment type="subcellular location">
    <subcellularLocation>
        <location evidence="1">Cell membrane</location>
    </subcellularLocation>
</comment>
<feature type="compositionally biased region" description="Pro residues" evidence="18">
    <location>
        <begin position="777"/>
        <end position="802"/>
    </location>
</feature>
<reference evidence="21 22" key="2">
    <citation type="journal article" date="2010" name="Stand. Genomic Sci.">
        <title>Complete genome sequence of Desulfohalobium retbaense type strain (HR(100)).</title>
        <authorList>
            <person name="Spring S."/>
            <person name="Nolan M."/>
            <person name="Lapidus A."/>
            <person name="Glavina Del Rio T."/>
            <person name="Copeland A."/>
            <person name="Tice H."/>
            <person name="Cheng J.F."/>
            <person name="Lucas S."/>
            <person name="Land M."/>
            <person name="Chen F."/>
            <person name="Bruce D."/>
            <person name="Goodwin L."/>
            <person name="Pitluck S."/>
            <person name="Ivanova N."/>
            <person name="Mavromatis K."/>
            <person name="Mikhailova N."/>
            <person name="Pati A."/>
            <person name="Chen A."/>
            <person name="Palaniappan K."/>
            <person name="Hauser L."/>
            <person name="Chang Y.J."/>
            <person name="Jeffries C.D."/>
            <person name="Munk C."/>
            <person name="Kiss H."/>
            <person name="Chain P."/>
            <person name="Han C."/>
            <person name="Brettin T."/>
            <person name="Detter J.C."/>
            <person name="Schuler E."/>
            <person name="Goker M."/>
            <person name="Rohde M."/>
            <person name="Bristow J."/>
            <person name="Eisen J.A."/>
            <person name="Markowitz V."/>
            <person name="Hugenholtz P."/>
            <person name="Kyrpides N.C."/>
            <person name="Klenk H.P."/>
        </authorList>
    </citation>
    <scope>NUCLEOTIDE SEQUENCE [LARGE SCALE GENOMIC DNA]</scope>
    <source>
        <strain evidence="22">ATCC 49802 / DSM 20745 / S 6022</strain>
    </source>
</reference>
<dbReference type="HOGENOM" id="CLU_006354_2_4_0"/>
<dbReference type="PANTHER" id="PTHR32282">
    <property type="entry name" value="BINDING PROTEIN TRANSPEPTIDASE, PUTATIVE-RELATED"/>
    <property type="match status" value="1"/>
</dbReference>
<feature type="domain" description="Penicillin-binding protein transpeptidase" evidence="19">
    <location>
        <begin position="360"/>
        <end position="618"/>
    </location>
</feature>
<evidence type="ECO:0000256" key="14">
    <source>
        <dbReference type="ARBA" id="ARBA00023268"/>
    </source>
</evidence>
<evidence type="ECO:0000259" key="20">
    <source>
        <dbReference type="Pfam" id="PF00912"/>
    </source>
</evidence>
<dbReference type="GO" id="GO:0030288">
    <property type="term" value="C:outer membrane-bounded periplasmic space"/>
    <property type="evidence" value="ECO:0007669"/>
    <property type="project" value="TreeGrafter"/>
</dbReference>
<keyword evidence="8" id="KW-0328">Glycosyltransferase</keyword>
<comment type="catalytic activity">
    <reaction evidence="16">
        <text>Preferential cleavage: (Ac)2-L-Lys-D-Ala-|-D-Ala. Also transpeptidation of peptidyl-alanyl moieties that are N-acyl substituents of D-alanine.</text>
        <dbReference type="EC" id="3.4.16.4"/>
    </reaction>
</comment>
<evidence type="ECO:0000256" key="3">
    <source>
        <dbReference type="ARBA" id="ARBA00007090"/>
    </source>
</evidence>
<evidence type="ECO:0000256" key="18">
    <source>
        <dbReference type="SAM" id="MobiDB-lite"/>
    </source>
</evidence>
<dbReference type="GO" id="GO:0008360">
    <property type="term" value="P:regulation of cell shape"/>
    <property type="evidence" value="ECO:0007669"/>
    <property type="project" value="UniProtKB-KW"/>
</dbReference>
<evidence type="ECO:0000256" key="13">
    <source>
        <dbReference type="ARBA" id="ARBA00023136"/>
    </source>
</evidence>
<evidence type="ECO:0000256" key="2">
    <source>
        <dbReference type="ARBA" id="ARBA00004752"/>
    </source>
</evidence>
<evidence type="ECO:0000256" key="10">
    <source>
        <dbReference type="ARBA" id="ARBA00022801"/>
    </source>
</evidence>
<dbReference type="Gene3D" id="1.10.3810.10">
    <property type="entry name" value="Biosynthetic peptidoglycan transglycosylase-like"/>
    <property type="match status" value="1"/>
</dbReference>
<evidence type="ECO:0000256" key="16">
    <source>
        <dbReference type="ARBA" id="ARBA00034000"/>
    </source>
</evidence>
<dbReference type="PANTHER" id="PTHR32282:SF11">
    <property type="entry name" value="PENICILLIN-BINDING PROTEIN 1B"/>
    <property type="match status" value="1"/>
</dbReference>
<dbReference type="SUPFAM" id="SSF53955">
    <property type="entry name" value="Lysozyme-like"/>
    <property type="match status" value="1"/>
</dbReference>
<keyword evidence="7" id="KW-0645">Protease</keyword>
<keyword evidence="5" id="KW-1003">Cell membrane</keyword>
<dbReference type="Proteomes" id="UP000002027">
    <property type="component" value="Chromosome 1"/>
</dbReference>
<keyword evidence="12" id="KW-0573">Peptidoglycan synthesis</keyword>
<comment type="similarity">
    <text evidence="3">In the C-terminal section; belongs to the transpeptidase family.</text>
</comment>
<keyword evidence="14" id="KW-0511">Multifunctional enzyme</keyword>
<dbReference type="GO" id="GO:0008658">
    <property type="term" value="F:penicillin binding"/>
    <property type="evidence" value="ECO:0007669"/>
    <property type="project" value="InterPro"/>
</dbReference>
<keyword evidence="13" id="KW-0472">Membrane</keyword>
<evidence type="ECO:0000256" key="17">
    <source>
        <dbReference type="ARBA" id="ARBA00049902"/>
    </source>
</evidence>
<name>D1C6W9_SPHTD</name>
<evidence type="ECO:0000256" key="8">
    <source>
        <dbReference type="ARBA" id="ARBA00022676"/>
    </source>
</evidence>
<evidence type="ECO:0000313" key="22">
    <source>
        <dbReference type="Proteomes" id="UP000002027"/>
    </source>
</evidence>
<dbReference type="GO" id="GO:0008955">
    <property type="term" value="F:peptidoglycan glycosyltransferase activity"/>
    <property type="evidence" value="ECO:0007669"/>
    <property type="project" value="UniProtKB-EC"/>
</dbReference>
<evidence type="ECO:0000256" key="4">
    <source>
        <dbReference type="ARBA" id="ARBA00007739"/>
    </source>
</evidence>
<feature type="region of interest" description="Disordered" evidence="18">
    <location>
        <begin position="760"/>
        <end position="811"/>
    </location>
</feature>
<evidence type="ECO:0000256" key="6">
    <source>
        <dbReference type="ARBA" id="ARBA00022645"/>
    </source>
</evidence>
<comment type="similarity">
    <text evidence="4">In the N-terminal section; belongs to the glycosyltransferase 51 family.</text>
</comment>
<dbReference type="KEGG" id="sti:Sthe_0291"/>
<evidence type="ECO:0000256" key="12">
    <source>
        <dbReference type="ARBA" id="ARBA00022984"/>
    </source>
</evidence>
<comment type="pathway">
    <text evidence="2">Cell wall biogenesis; peptidoglycan biosynthesis.</text>
</comment>
<evidence type="ECO:0000256" key="5">
    <source>
        <dbReference type="ARBA" id="ARBA00022475"/>
    </source>
</evidence>
<dbReference type="FunFam" id="1.10.3810.10:FF:000001">
    <property type="entry name" value="Penicillin-binding protein 1A"/>
    <property type="match status" value="1"/>
</dbReference>
<evidence type="ECO:0000256" key="15">
    <source>
        <dbReference type="ARBA" id="ARBA00023316"/>
    </source>
</evidence>
<feature type="domain" description="Glycosyl transferase family 51" evidence="20">
    <location>
        <begin position="118"/>
        <end position="271"/>
    </location>
</feature>
<dbReference type="InterPro" id="IPR012338">
    <property type="entry name" value="Beta-lactam/transpept-like"/>
</dbReference>
<evidence type="ECO:0000256" key="7">
    <source>
        <dbReference type="ARBA" id="ARBA00022670"/>
    </source>
</evidence>
<dbReference type="InParanoid" id="D1C6W9"/>
<dbReference type="GO" id="GO:0009252">
    <property type="term" value="P:peptidoglycan biosynthetic process"/>
    <property type="evidence" value="ECO:0007669"/>
    <property type="project" value="UniProtKB-KW"/>
</dbReference>
<dbReference type="SUPFAM" id="SSF56601">
    <property type="entry name" value="beta-lactamase/transpeptidase-like"/>
    <property type="match status" value="1"/>
</dbReference>
<dbReference type="FunCoup" id="D1C6W9">
    <property type="interactions" value="267"/>
</dbReference>
<dbReference type="GO" id="GO:0071555">
    <property type="term" value="P:cell wall organization"/>
    <property type="evidence" value="ECO:0007669"/>
    <property type="project" value="UniProtKB-KW"/>
</dbReference>
<evidence type="ECO:0000313" key="21">
    <source>
        <dbReference type="EMBL" id="ACZ37730.1"/>
    </source>
</evidence>
<keyword evidence="6" id="KW-0121">Carboxypeptidase</keyword>
<dbReference type="InterPro" id="IPR036950">
    <property type="entry name" value="PBP_transglycosylase"/>
</dbReference>
<dbReference type="Gene3D" id="3.40.710.10">
    <property type="entry name" value="DD-peptidase/beta-lactamase superfamily"/>
    <property type="match status" value="1"/>
</dbReference>
<dbReference type="AlphaFoldDB" id="D1C6W9"/>